<evidence type="ECO:0000256" key="1">
    <source>
        <dbReference type="ARBA" id="ARBA00004141"/>
    </source>
</evidence>
<feature type="transmembrane region" description="Helical" evidence="7">
    <location>
        <begin position="221"/>
        <end position="242"/>
    </location>
</feature>
<dbReference type="PANTHER" id="PTHR20855">
    <property type="entry name" value="ADIPOR/PROGESTIN RECEPTOR-RELATED"/>
    <property type="match status" value="1"/>
</dbReference>
<dbReference type="AlphaFoldDB" id="A0A6I8U145"/>
<feature type="transmembrane region" description="Helical" evidence="7">
    <location>
        <begin position="386"/>
        <end position="410"/>
    </location>
</feature>
<keyword evidence="4 7" id="KW-1133">Transmembrane helix</keyword>
<keyword evidence="6" id="KW-0862">Zinc</keyword>
<keyword evidence="6" id="KW-0479">Metal-binding</keyword>
<comment type="similarity">
    <text evidence="2">Belongs to the ADIPOR family.</text>
</comment>
<keyword evidence="3 7" id="KW-0812">Transmembrane</keyword>
<dbReference type="GO" id="GO:0046872">
    <property type="term" value="F:metal ion binding"/>
    <property type="evidence" value="ECO:0007669"/>
    <property type="project" value="UniProtKB-KW"/>
</dbReference>
<reference evidence="8 9" key="1">
    <citation type="submission" date="2017-06" db="EMBL/GenBank/DDBJ databases">
        <title>Aedes aegypti genome working group (AGWG) sequencing and assembly.</title>
        <authorList>
            <consortium name="Aedes aegypti Genome Working Group (AGWG)"/>
            <person name="Matthews B.J."/>
        </authorList>
    </citation>
    <scope>NUCLEOTIDE SEQUENCE [LARGE SCALE GENOMIC DNA]</scope>
    <source>
        <strain evidence="8 9">LVP_AGWG</strain>
    </source>
</reference>
<evidence type="ECO:0000256" key="2">
    <source>
        <dbReference type="ARBA" id="ARBA00007018"/>
    </source>
</evidence>
<feature type="transmembrane region" description="Helical" evidence="7">
    <location>
        <begin position="285"/>
        <end position="303"/>
    </location>
</feature>
<evidence type="ECO:0008006" key="10">
    <source>
        <dbReference type="Google" id="ProtNLM"/>
    </source>
</evidence>
<evidence type="ECO:0000313" key="9">
    <source>
        <dbReference type="Proteomes" id="UP000008820"/>
    </source>
</evidence>
<feature type="binding site" evidence="6">
    <location>
        <position position="384"/>
    </location>
    <ligand>
        <name>Zn(2+)</name>
        <dbReference type="ChEBI" id="CHEBI:29105"/>
    </ligand>
</feature>
<feature type="binding site" evidence="6">
    <location>
        <position position="388"/>
    </location>
    <ligand>
        <name>Zn(2+)</name>
        <dbReference type="ChEBI" id="CHEBI:29105"/>
    </ligand>
</feature>
<keyword evidence="9" id="KW-1185">Reference proteome</keyword>
<dbReference type="EnsemblMetazoa" id="AAEL022268-RH">
    <property type="protein sequence ID" value="AAEL022268-PH"/>
    <property type="gene ID" value="AAEL022268"/>
</dbReference>
<sequence>MEELNKLFNSDLLAAASSAAMKMDENMNTSGIVASTLITTTTTAATCYQRFTKNKKNITQGDFAPTLDNSDKSPITCTKTSTTIFSQQQPSHTKNECCGSKQECATCSSISLTNSSNNNNNSSSNSDPAELVCSKQDVSYYKLRQLLNYEDAPKHLQFNPFIRTGYRTILSTKLCLESMFWWTNETFNIWSHVFGCFLFVGLAYSDIVLLQMHASMIDKIIVGALLVCFQVCMILSSIYHTFSCKSEQSYECFLAYDLFGIALSLLAIFISGIYYAFWCNAELRNFYIITIGVIFTVAMILQIPRLKVNSNVKMLAFVAWAAYGVVPTLHWYIVMGGAESTMVKLFIPRVMVMYLLTGTAFLIYVTRIPERWFAGKVDYIGHSHNWWHVFVLAALYYWHNSGLAFAFFMIDNGCVEDRDKCYRL</sequence>
<dbReference type="OrthoDB" id="529367at2759"/>
<proteinExistence type="inferred from homology"/>
<name>A0A6I8U145_AEDAE</name>
<dbReference type="EnsemblMetazoa" id="AAEL022268-RK">
    <property type="protein sequence ID" value="AAEL022268-PK"/>
    <property type="gene ID" value="AAEL022268"/>
</dbReference>
<feature type="transmembrane region" description="Helical" evidence="7">
    <location>
        <begin position="254"/>
        <end position="278"/>
    </location>
</feature>
<dbReference type="Pfam" id="PF03006">
    <property type="entry name" value="HlyIII"/>
    <property type="match status" value="1"/>
</dbReference>
<keyword evidence="5 7" id="KW-0472">Membrane</keyword>
<dbReference type="InterPro" id="IPR004254">
    <property type="entry name" value="AdipoR/HlyIII-related"/>
</dbReference>
<dbReference type="EnsemblMetazoa" id="AAEL022268-RA">
    <property type="protein sequence ID" value="AAEL022268-PA"/>
    <property type="gene ID" value="AAEL022268"/>
</dbReference>
<accession>A0A6I8U145</accession>
<dbReference type="FunCoup" id="A0A6I8U145">
    <property type="interactions" value="409"/>
</dbReference>
<feature type="binding site" evidence="6">
    <location>
        <position position="240"/>
    </location>
    <ligand>
        <name>Zn(2+)</name>
        <dbReference type="ChEBI" id="CHEBI:29105"/>
    </ligand>
</feature>
<dbReference type="PANTHER" id="PTHR20855:SF15">
    <property type="entry name" value="PROGESTIN AND ADIPOQ RECEPTOR FAMILY MEMBER 3"/>
    <property type="match status" value="1"/>
</dbReference>
<gene>
    <name evidence="8" type="primary">5578826</name>
</gene>
<feature type="transmembrane region" description="Helical" evidence="7">
    <location>
        <begin position="315"/>
        <end position="334"/>
    </location>
</feature>
<feature type="transmembrane region" description="Helical" evidence="7">
    <location>
        <begin position="346"/>
        <end position="366"/>
    </location>
</feature>
<evidence type="ECO:0000256" key="5">
    <source>
        <dbReference type="ARBA" id="ARBA00023136"/>
    </source>
</evidence>
<dbReference type="EnsemblMetazoa" id="AAEL022268-RJ">
    <property type="protein sequence ID" value="AAEL022268-PJ"/>
    <property type="gene ID" value="AAEL022268"/>
</dbReference>
<dbReference type="EnsemblMetazoa" id="AAEL022268-RC">
    <property type="protein sequence ID" value="AAEL022268-PC"/>
    <property type="gene ID" value="AAEL022268"/>
</dbReference>
<dbReference type="GO" id="GO:0038023">
    <property type="term" value="F:signaling receptor activity"/>
    <property type="evidence" value="ECO:0007669"/>
    <property type="project" value="TreeGrafter"/>
</dbReference>
<feature type="transmembrane region" description="Helical" evidence="7">
    <location>
        <begin position="189"/>
        <end position="209"/>
    </location>
</feature>
<comment type="subcellular location">
    <subcellularLocation>
        <location evidence="1">Membrane</location>
        <topology evidence="1">Multi-pass membrane protein</topology>
    </subcellularLocation>
</comment>
<reference evidence="8" key="2">
    <citation type="submission" date="2020-05" db="UniProtKB">
        <authorList>
            <consortium name="EnsemblMetazoa"/>
        </authorList>
    </citation>
    <scope>IDENTIFICATION</scope>
    <source>
        <strain evidence="8">LVP_AGWG</strain>
    </source>
</reference>
<evidence type="ECO:0000313" key="8">
    <source>
        <dbReference type="EnsemblMetazoa" id="AAEL022268-PD"/>
    </source>
</evidence>
<evidence type="ECO:0000256" key="6">
    <source>
        <dbReference type="PIRSR" id="PIRSR604254-1"/>
    </source>
</evidence>
<evidence type="ECO:0000256" key="4">
    <source>
        <dbReference type="ARBA" id="ARBA00022989"/>
    </source>
</evidence>
<dbReference type="InParanoid" id="A0A6I8U145"/>
<dbReference type="EnsemblMetazoa" id="AAEL022268-RD">
    <property type="protein sequence ID" value="AAEL022268-PD"/>
    <property type="gene ID" value="AAEL022268"/>
</dbReference>
<dbReference type="Proteomes" id="UP000008820">
    <property type="component" value="Chromosome 1"/>
</dbReference>
<dbReference type="EnsemblMetazoa" id="AAEL022268-RE">
    <property type="protein sequence ID" value="AAEL022268-PE"/>
    <property type="gene ID" value="AAEL022268"/>
</dbReference>
<dbReference type="GO" id="GO:0016020">
    <property type="term" value="C:membrane"/>
    <property type="evidence" value="ECO:0007669"/>
    <property type="project" value="UniProtKB-SubCell"/>
</dbReference>
<dbReference type="EnsemblMetazoa" id="AAEL022268-RB">
    <property type="protein sequence ID" value="AAEL022268-PB"/>
    <property type="gene ID" value="AAEL022268"/>
</dbReference>
<protein>
    <recommendedName>
        <fullName evidence="10">Progestin and adipoQ receptor family member 3</fullName>
    </recommendedName>
</protein>
<evidence type="ECO:0000256" key="7">
    <source>
        <dbReference type="SAM" id="Phobius"/>
    </source>
</evidence>
<organism evidence="8 9">
    <name type="scientific">Aedes aegypti</name>
    <name type="common">Yellowfever mosquito</name>
    <name type="synonym">Culex aegypti</name>
    <dbReference type="NCBI Taxonomy" id="7159"/>
    <lineage>
        <taxon>Eukaryota</taxon>
        <taxon>Metazoa</taxon>
        <taxon>Ecdysozoa</taxon>
        <taxon>Arthropoda</taxon>
        <taxon>Hexapoda</taxon>
        <taxon>Insecta</taxon>
        <taxon>Pterygota</taxon>
        <taxon>Neoptera</taxon>
        <taxon>Endopterygota</taxon>
        <taxon>Diptera</taxon>
        <taxon>Nematocera</taxon>
        <taxon>Culicoidea</taxon>
        <taxon>Culicidae</taxon>
        <taxon>Culicinae</taxon>
        <taxon>Aedini</taxon>
        <taxon>Aedes</taxon>
        <taxon>Stegomyia</taxon>
    </lineage>
</organism>
<dbReference type="EnsemblMetazoa" id="AAEL022268-RG">
    <property type="protein sequence ID" value="AAEL022268-PG"/>
    <property type="gene ID" value="AAEL022268"/>
</dbReference>
<evidence type="ECO:0000256" key="3">
    <source>
        <dbReference type="ARBA" id="ARBA00022692"/>
    </source>
</evidence>